<sequence length="211" mass="22978">MEARKQIQPFRLRHWATSFERRRNIKGGTKAELVMHLWSRFDSNINHDSPGFRGCGLRLNAGMEEASGCEHRTGNYSGGTKKWCYYKVATLARPATGVSLLVLYLHGPSGILPQAPARPAGTPSLQDTSPKSLNQDDSTALIDELHAIFKSISMEDPMGAMPSTELTPASRGRAMVSSNTTADSRATAAAPVSRRPPRQVQARRGDCESVG</sequence>
<dbReference type="Proteomes" id="UP001221757">
    <property type="component" value="Unassembled WGS sequence"/>
</dbReference>
<dbReference type="EMBL" id="JARKIE010000094">
    <property type="protein sequence ID" value="KAJ7686647.1"/>
    <property type="molecule type" value="Genomic_DNA"/>
</dbReference>
<feature type="region of interest" description="Disordered" evidence="1">
    <location>
        <begin position="114"/>
        <end position="135"/>
    </location>
</feature>
<organism evidence="2 3">
    <name type="scientific">Mycena rosella</name>
    <name type="common">Pink bonnet</name>
    <name type="synonym">Agaricus rosellus</name>
    <dbReference type="NCBI Taxonomy" id="1033263"/>
    <lineage>
        <taxon>Eukaryota</taxon>
        <taxon>Fungi</taxon>
        <taxon>Dikarya</taxon>
        <taxon>Basidiomycota</taxon>
        <taxon>Agaricomycotina</taxon>
        <taxon>Agaricomycetes</taxon>
        <taxon>Agaricomycetidae</taxon>
        <taxon>Agaricales</taxon>
        <taxon>Marasmiineae</taxon>
        <taxon>Mycenaceae</taxon>
        <taxon>Mycena</taxon>
    </lineage>
</organism>
<protein>
    <submittedName>
        <fullName evidence="2">Uncharacterized protein</fullName>
    </submittedName>
</protein>
<name>A0AAD7D9W3_MYCRO</name>
<accession>A0AAD7D9W3</accession>
<gene>
    <name evidence="2" type="ORF">B0H17DRAFT_1136737</name>
</gene>
<reference evidence="2" key="1">
    <citation type="submission" date="2023-03" db="EMBL/GenBank/DDBJ databases">
        <title>Massive genome expansion in bonnet fungi (Mycena s.s.) driven by repeated elements and novel gene families across ecological guilds.</title>
        <authorList>
            <consortium name="Lawrence Berkeley National Laboratory"/>
            <person name="Harder C.B."/>
            <person name="Miyauchi S."/>
            <person name="Viragh M."/>
            <person name="Kuo A."/>
            <person name="Thoen E."/>
            <person name="Andreopoulos B."/>
            <person name="Lu D."/>
            <person name="Skrede I."/>
            <person name="Drula E."/>
            <person name="Henrissat B."/>
            <person name="Morin E."/>
            <person name="Kohler A."/>
            <person name="Barry K."/>
            <person name="LaButti K."/>
            <person name="Morin E."/>
            <person name="Salamov A."/>
            <person name="Lipzen A."/>
            <person name="Mereny Z."/>
            <person name="Hegedus B."/>
            <person name="Baldrian P."/>
            <person name="Stursova M."/>
            <person name="Weitz H."/>
            <person name="Taylor A."/>
            <person name="Grigoriev I.V."/>
            <person name="Nagy L.G."/>
            <person name="Martin F."/>
            <person name="Kauserud H."/>
        </authorList>
    </citation>
    <scope>NUCLEOTIDE SEQUENCE</scope>
    <source>
        <strain evidence="2">CBHHK067</strain>
    </source>
</reference>
<evidence type="ECO:0000256" key="1">
    <source>
        <dbReference type="SAM" id="MobiDB-lite"/>
    </source>
</evidence>
<comment type="caution">
    <text evidence="2">The sequence shown here is derived from an EMBL/GenBank/DDBJ whole genome shotgun (WGS) entry which is preliminary data.</text>
</comment>
<dbReference type="AlphaFoldDB" id="A0AAD7D9W3"/>
<proteinExistence type="predicted"/>
<keyword evidence="3" id="KW-1185">Reference proteome</keyword>
<feature type="region of interest" description="Disordered" evidence="1">
    <location>
        <begin position="156"/>
        <end position="211"/>
    </location>
</feature>
<feature type="compositionally biased region" description="Polar residues" evidence="1">
    <location>
        <begin position="123"/>
        <end position="135"/>
    </location>
</feature>
<evidence type="ECO:0000313" key="3">
    <source>
        <dbReference type="Proteomes" id="UP001221757"/>
    </source>
</evidence>
<evidence type="ECO:0000313" key="2">
    <source>
        <dbReference type="EMBL" id="KAJ7686647.1"/>
    </source>
</evidence>